<dbReference type="EMBL" id="JACIEH010000003">
    <property type="protein sequence ID" value="MBB4099754.1"/>
    <property type="molecule type" value="Genomic_DNA"/>
</dbReference>
<protein>
    <submittedName>
        <fullName evidence="1">Uncharacterized protein</fullName>
    </submittedName>
</protein>
<evidence type="ECO:0000313" key="1">
    <source>
        <dbReference type="EMBL" id="MBB4099754.1"/>
    </source>
</evidence>
<reference evidence="1 2" key="1">
    <citation type="submission" date="2020-08" db="EMBL/GenBank/DDBJ databases">
        <title>Genomic Encyclopedia of Type Strains, Phase IV (KMG-IV): sequencing the most valuable type-strain genomes for metagenomic binning, comparative biology and taxonomic classification.</title>
        <authorList>
            <person name="Goeker M."/>
        </authorList>
    </citation>
    <scope>NUCLEOTIDE SEQUENCE [LARGE SCALE GENOMIC DNA]</scope>
    <source>
        <strain evidence="1 2">DSM 101806</strain>
    </source>
</reference>
<accession>A0A7W6NX29</accession>
<name>A0A7W6NX29_9SPHN</name>
<evidence type="ECO:0000313" key="2">
    <source>
        <dbReference type="Proteomes" id="UP000557392"/>
    </source>
</evidence>
<dbReference type="AlphaFoldDB" id="A0A7W6NX29"/>
<sequence>MTRSLMIGVASFAFTAMTIATVGLQGFSHFG</sequence>
<gene>
    <name evidence="1" type="ORF">GGR46_003326</name>
</gene>
<organism evidence="1 2">
    <name type="scientific">Sphingomonas kyeonggiensis</name>
    <dbReference type="NCBI Taxonomy" id="1268553"/>
    <lineage>
        <taxon>Bacteria</taxon>
        <taxon>Pseudomonadati</taxon>
        <taxon>Pseudomonadota</taxon>
        <taxon>Alphaproteobacteria</taxon>
        <taxon>Sphingomonadales</taxon>
        <taxon>Sphingomonadaceae</taxon>
        <taxon>Sphingomonas</taxon>
    </lineage>
</organism>
<proteinExistence type="predicted"/>
<keyword evidence="2" id="KW-1185">Reference proteome</keyword>
<comment type="caution">
    <text evidence="1">The sequence shown here is derived from an EMBL/GenBank/DDBJ whole genome shotgun (WGS) entry which is preliminary data.</text>
</comment>
<dbReference type="Proteomes" id="UP000557392">
    <property type="component" value="Unassembled WGS sequence"/>
</dbReference>